<dbReference type="InterPro" id="IPR007012">
    <property type="entry name" value="PolA_pol_cen_dom"/>
</dbReference>
<evidence type="ECO:0000256" key="13">
    <source>
        <dbReference type="SAM" id="MobiDB-lite"/>
    </source>
</evidence>
<dbReference type="InterPro" id="IPR043519">
    <property type="entry name" value="NT_sf"/>
</dbReference>
<evidence type="ECO:0000259" key="15">
    <source>
        <dbReference type="Pfam" id="PF04928"/>
    </source>
</evidence>
<feature type="domain" description="Poly(A) polymerase central" evidence="15">
    <location>
        <begin position="169"/>
        <end position="313"/>
    </location>
</feature>
<dbReference type="GO" id="GO:0031123">
    <property type="term" value="P:RNA 3'-end processing"/>
    <property type="evidence" value="ECO:0007669"/>
    <property type="project" value="InterPro"/>
</dbReference>
<evidence type="ECO:0000256" key="5">
    <source>
        <dbReference type="ARBA" id="ARBA00012388"/>
    </source>
</evidence>
<evidence type="ECO:0000259" key="14">
    <source>
        <dbReference type="Pfam" id="PF04926"/>
    </source>
</evidence>
<dbReference type="GO" id="GO:0006397">
    <property type="term" value="P:mRNA processing"/>
    <property type="evidence" value="ECO:0007669"/>
    <property type="project" value="UniProtKB-KW"/>
</dbReference>
<evidence type="ECO:0000256" key="11">
    <source>
        <dbReference type="ARBA" id="ARBA00022842"/>
    </source>
</evidence>
<evidence type="ECO:0000313" key="17">
    <source>
        <dbReference type="EMBL" id="KAK4563755.1"/>
    </source>
</evidence>
<evidence type="ECO:0000256" key="6">
    <source>
        <dbReference type="ARBA" id="ARBA00022664"/>
    </source>
</evidence>
<dbReference type="GO" id="GO:0003723">
    <property type="term" value="F:RNA binding"/>
    <property type="evidence" value="ECO:0007669"/>
    <property type="project" value="InterPro"/>
</dbReference>
<dbReference type="SUPFAM" id="SSF55003">
    <property type="entry name" value="PAP/Archaeal CCA-adding enzyme, C-terminal domain"/>
    <property type="match status" value="1"/>
</dbReference>
<keyword evidence="11" id="KW-0460">Magnesium</keyword>
<dbReference type="Pfam" id="PF04926">
    <property type="entry name" value="PAP_RNA-bind"/>
    <property type="match status" value="1"/>
</dbReference>
<dbReference type="InterPro" id="IPR011068">
    <property type="entry name" value="NuclTrfase_I-like_C"/>
</dbReference>
<evidence type="ECO:0000256" key="12">
    <source>
        <dbReference type="ARBA" id="ARBA00023242"/>
    </source>
</evidence>
<dbReference type="EC" id="2.7.7.19" evidence="5"/>
<dbReference type="PANTHER" id="PTHR10682:SF10">
    <property type="entry name" value="POLYNUCLEOTIDE ADENYLYLTRANSFERASE"/>
    <property type="match status" value="1"/>
</dbReference>
<evidence type="ECO:0000256" key="2">
    <source>
        <dbReference type="ARBA" id="ARBA00001946"/>
    </source>
</evidence>
<dbReference type="EMBL" id="JAXUIC010000011">
    <property type="protein sequence ID" value="KAK4563755.1"/>
    <property type="molecule type" value="Genomic_DNA"/>
</dbReference>
<organism evidence="17 18">
    <name type="scientific">Quercus rubra</name>
    <name type="common">Northern red oak</name>
    <name type="synonym">Quercus borealis</name>
    <dbReference type="NCBI Taxonomy" id="3512"/>
    <lineage>
        <taxon>Eukaryota</taxon>
        <taxon>Viridiplantae</taxon>
        <taxon>Streptophyta</taxon>
        <taxon>Embryophyta</taxon>
        <taxon>Tracheophyta</taxon>
        <taxon>Spermatophyta</taxon>
        <taxon>Magnoliopsida</taxon>
        <taxon>eudicotyledons</taxon>
        <taxon>Gunneridae</taxon>
        <taxon>Pentapetalae</taxon>
        <taxon>rosids</taxon>
        <taxon>fabids</taxon>
        <taxon>Fagales</taxon>
        <taxon>Fagaceae</taxon>
        <taxon>Quercus</taxon>
    </lineage>
</organism>
<dbReference type="Gene3D" id="1.10.1410.10">
    <property type="match status" value="1"/>
</dbReference>
<dbReference type="Gene3D" id="3.30.70.590">
    <property type="entry name" value="Poly(A) polymerase predicted RNA binding domain"/>
    <property type="match status" value="1"/>
</dbReference>
<reference evidence="17 18" key="1">
    <citation type="journal article" date="2023" name="G3 (Bethesda)">
        <title>A haplotype-resolved chromosome-scale genome for Quercus rubra L. provides insights into the genetics of adaptive traits for red oak species.</title>
        <authorList>
            <person name="Kapoor B."/>
            <person name="Jenkins J."/>
            <person name="Schmutz J."/>
            <person name="Zhebentyayeva T."/>
            <person name="Kuelheim C."/>
            <person name="Coggeshall M."/>
            <person name="Heim C."/>
            <person name="Lasky J.R."/>
            <person name="Leites L."/>
            <person name="Islam-Faridi N."/>
            <person name="Romero-Severson J."/>
            <person name="DeLeo V.L."/>
            <person name="Lucas S.M."/>
            <person name="Lazic D."/>
            <person name="Gailing O."/>
            <person name="Carlson J."/>
            <person name="Staton M."/>
        </authorList>
    </citation>
    <scope>NUCLEOTIDE SEQUENCE [LARGE SCALE GENOMIC DNA]</scope>
    <source>
        <strain evidence="17">Pseudo-F2</strain>
    </source>
</reference>
<evidence type="ECO:0000256" key="9">
    <source>
        <dbReference type="ARBA" id="ARBA00022741"/>
    </source>
</evidence>
<feature type="domain" description="Poly(A) polymerase RNA-binding" evidence="14">
    <location>
        <begin position="317"/>
        <end position="373"/>
    </location>
</feature>
<dbReference type="GO" id="GO:0005524">
    <property type="term" value="F:ATP binding"/>
    <property type="evidence" value="ECO:0007669"/>
    <property type="project" value="UniProtKB-KW"/>
</dbReference>
<dbReference type="Pfam" id="PF20750">
    <property type="entry name" value="PAP_NTPase"/>
    <property type="match status" value="1"/>
</dbReference>
<evidence type="ECO:0000259" key="16">
    <source>
        <dbReference type="Pfam" id="PF20750"/>
    </source>
</evidence>
<dbReference type="GO" id="GO:0005634">
    <property type="term" value="C:nucleus"/>
    <property type="evidence" value="ECO:0007669"/>
    <property type="project" value="UniProtKB-SubCell"/>
</dbReference>
<comment type="similarity">
    <text evidence="4">Belongs to the poly(A) polymerase family.</text>
</comment>
<protein>
    <recommendedName>
        <fullName evidence="5">polynucleotide adenylyltransferase</fullName>
        <ecNumber evidence="5">2.7.7.19</ecNumber>
    </recommendedName>
</protein>
<dbReference type="AlphaFoldDB" id="A0AAN7E5T0"/>
<evidence type="ECO:0000256" key="4">
    <source>
        <dbReference type="ARBA" id="ARBA00010912"/>
    </source>
</evidence>
<dbReference type="GO" id="GO:1990817">
    <property type="term" value="F:poly(A) RNA polymerase activity"/>
    <property type="evidence" value="ECO:0007669"/>
    <property type="project" value="UniProtKB-EC"/>
</dbReference>
<keyword evidence="12" id="KW-0539">Nucleus</keyword>
<sequence length="639" mass="71244">MAMPKSNQLPRIGMWEPISTTQPSELDRSNNRELQKRKGCGVEVLGRLDQIVKAWVKKVTEAKAYNEEMVGKANAVIFTFGSYRLGVNGPGADIDTLCVGPRHVTREEDFFGELYRMLAELHEVQELHPVPDAFVLVMKFKFNGVSSMLSLNGSRVTDKIMHMVPNVQNFQTTLRCIRYWSKQRGIYSNIAGFLGGINWAILVARICQLYPNALPSLLVSRFFKLYSQWRWPNPIMLCPIGGGSLALQSWDPRRNFRDKKHLMPIMTQVYPCINSSYNVSSSTLCIMQQEFQRGNEICEAMDTNAVGWNTLFEPSHFFEAYKNYLQIDITAQNDVDLVNWKGWVESRLRHLTWKIDIYTRGKLLCHPHPGEFLDKSKQFHRCYFMGLGRKQGVCVQGGEQFDIRSAIQEFKDFVGIYALKKPGMWIGVCHIKCNNIPLFVFPGGVRPAHPKRLGSECGGSAEAGDGKKRKREEPISGQKLRKSDSKAGSKNVSLAVEAKVVDSSLNARCSNVCSSQSSLGASFSVNGSSISMAVEIIDSDIIIAPSGYQQGSSKEHDSLEDDLKLIGEAQNFGKGARVENESVQKVVATGRSCSSIFRNDGAEEELELTVPSHNVLSTACVAPKPLIKLKFTSSVGANC</sequence>
<evidence type="ECO:0000313" key="18">
    <source>
        <dbReference type="Proteomes" id="UP001324115"/>
    </source>
</evidence>
<evidence type="ECO:0000256" key="8">
    <source>
        <dbReference type="ARBA" id="ARBA00022723"/>
    </source>
</evidence>
<comment type="caution">
    <text evidence="17">The sequence shown here is derived from an EMBL/GenBank/DDBJ whole genome shotgun (WGS) entry which is preliminary data.</text>
</comment>
<keyword evidence="9" id="KW-0547">Nucleotide-binding</keyword>
<dbReference type="InterPro" id="IPR048840">
    <property type="entry name" value="PolA_pol_NTPase"/>
</dbReference>
<feature type="domain" description="Poly(A) polymerase nucleotidyltransferase" evidence="16">
    <location>
        <begin position="24"/>
        <end position="146"/>
    </location>
</feature>
<evidence type="ECO:0000256" key="3">
    <source>
        <dbReference type="ARBA" id="ARBA00004123"/>
    </source>
</evidence>
<dbReference type="SUPFAM" id="SSF81631">
    <property type="entry name" value="PAP/OAS1 substrate-binding domain"/>
    <property type="match status" value="1"/>
</dbReference>
<keyword evidence="6" id="KW-0507">mRNA processing</keyword>
<feature type="region of interest" description="Disordered" evidence="13">
    <location>
        <begin position="1"/>
        <end position="30"/>
    </location>
</feature>
<accession>A0AAN7E5T0</accession>
<feature type="region of interest" description="Disordered" evidence="13">
    <location>
        <begin position="452"/>
        <end position="488"/>
    </location>
</feature>
<gene>
    <name evidence="17" type="ORF">RGQ29_006039</name>
</gene>
<comment type="cofactor">
    <cofactor evidence="2">
        <name>Mg(2+)</name>
        <dbReference type="ChEBI" id="CHEBI:18420"/>
    </cofactor>
</comment>
<name>A0AAN7E5T0_QUERU</name>
<dbReference type="InterPro" id="IPR007010">
    <property type="entry name" value="PolA_pol_RNA-bd_dom"/>
</dbReference>
<comment type="subcellular location">
    <subcellularLocation>
        <location evidence="3">Nucleus</location>
    </subcellularLocation>
</comment>
<evidence type="ECO:0000256" key="7">
    <source>
        <dbReference type="ARBA" id="ARBA00022679"/>
    </source>
</evidence>
<keyword evidence="10" id="KW-0067">ATP-binding</keyword>
<keyword evidence="8" id="KW-0479">Metal-binding</keyword>
<dbReference type="CDD" id="cd05402">
    <property type="entry name" value="NT_PAP_TUTase"/>
    <property type="match status" value="1"/>
</dbReference>
<proteinExistence type="inferred from homology"/>
<dbReference type="Proteomes" id="UP001324115">
    <property type="component" value="Unassembled WGS sequence"/>
</dbReference>
<keyword evidence="18" id="KW-1185">Reference proteome</keyword>
<comment type="cofactor">
    <cofactor evidence="1">
        <name>Mn(2+)</name>
        <dbReference type="ChEBI" id="CHEBI:29035"/>
    </cofactor>
</comment>
<dbReference type="SUPFAM" id="SSF81301">
    <property type="entry name" value="Nucleotidyltransferase"/>
    <property type="match status" value="1"/>
</dbReference>
<dbReference type="Pfam" id="PF04928">
    <property type="entry name" value="PAP_central"/>
    <property type="match status" value="1"/>
</dbReference>
<dbReference type="GO" id="GO:0046872">
    <property type="term" value="F:metal ion binding"/>
    <property type="evidence" value="ECO:0007669"/>
    <property type="project" value="UniProtKB-KW"/>
</dbReference>
<evidence type="ECO:0000256" key="10">
    <source>
        <dbReference type="ARBA" id="ARBA00022840"/>
    </source>
</evidence>
<keyword evidence="7" id="KW-0808">Transferase</keyword>
<evidence type="ECO:0000256" key="1">
    <source>
        <dbReference type="ARBA" id="ARBA00001936"/>
    </source>
</evidence>
<dbReference type="PANTHER" id="PTHR10682">
    <property type="entry name" value="POLY A POLYMERASE"/>
    <property type="match status" value="1"/>
</dbReference>
<dbReference type="FunFam" id="1.10.1410.10:FF:000001">
    <property type="entry name" value="Putative poly(A) polymerase gamma"/>
    <property type="match status" value="1"/>
</dbReference>